<organism evidence="2 3">
    <name type="scientific">Faecalicoccus pleomorphus</name>
    <dbReference type="NCBI Taxonomy" id="1323"/>
    <lineage>
        <taxon>Bacteria</taxon>
        <taxon>Bacillati</taxon>
        <taxon>Bacillota</taxon>
        <taxon>Erysipelotrichia</taxon>
        <taxon>Erysipelotrichales</taxon>
        <taxon>Erysipelotrichaceae</taxon>
        <taxon>Faecalicoccus</taxon>
    </lineage>
</organism>
<gene>
    <name evidence="2" type="ORF">DXC78_09405</name>
</gene>
<dbReference type="InterPro" id="IPR050128">
    <property type="entry name" value="Sulfate_adenylyltrnsfr_sub2"/>
</dbReference>
<dbReference type="Pfam" id="PF01507">
    <property type="entry name" value="PAPS_reduct"/>
    <property type="match status" value="1"/>
</dbReference>
<sequence length="113" mass="13047">MGTDVQRNERTVEVILTENELILFDRLEVIRKTIGKYGESNFYVSFSGGKDSTVLHYLIDEALPNNTIPRVYINTGIEYNDILKFVREMNNADERIEIVNSNVHIPSRLKNKS</sequence>
<protein>
    <recommendedName>
        <fullName evidence="1">Phosphoadenosine phosphosulphate reductase domain-containing protein</fullName>
    </recommendedName>
</protein>
<dbReference type="EMBL" id="QUSK01000021">
    <property type="protein sequence ID" value="RGD74844.1"/>
    <property type="molecule type" value="Genomic_DNA"/>
</dbReference>
<dbReference type="PANTHER" id="PTHR43196:SF2">
    <property type="entry name" value="PHOSPHOADENOSINE PHOSPHOSULFATE REDUCTASE"/>
    <property type="match status" value="1"/>
</dbReference>
<evidence type="ECO:0000313" key="3">
    <source>
        <dbReference type="Proteomes" id="UP000260721"/>
    </source>
</evidence>
<dbReference type="PANTHER" id="PTHR43196">
    <property type="entry name" value="SULFATE ADENYLYLTRANSFERASE SUBUNIT 2"/>
    <property type="match status" value="1"/>
</dbReference>
<dbReference type="AlphaFoldDB" id="A0A3E3DZX6"/>
<accession>A0A3E3DZX6</accession>
<dbReference type="SUPFAM" id="SSF52402">
    <property type="entry name" value="Adenine nucleotide alpha hydrolases-like"/>
    <property type="match status" value="1"/>
</dbReference>
<dbReference type="InterPro" id="IPR002500">
    <property type="entry name" value="PAPS_reduct_dom"/>
</dbReference>
<comment type="caution">
    <text evidence="2">The sequence shown here is derived from an EMBL/GenBank/DDBJ whole genome shotgun (WGS) entry which is preliminary data.</text>
</comment>
<evidence type="ECO:0000259" key="1">
    <source>
        <dbReference type="Pfam" id="PF01507"/>
    </source>
</evidence>
<name>A0A3E3DZX6_9FIRM</name>
<feature type="domain" description="Phosphoadenosine phosphosulphate reductase" evidence="1">
    <location>
        <begin position="43"/>
        <end position="92"/>
    </location>
</feature>
<proteinExistence type="predicted"/>
<dbReference type="Gene3D" id="3.40.50.620">
    <property type="entry name" value="HUPs"/>
    <property type="match status" value="1"/>
</dbReference>
<reference evidence="2 3" key="1">
    <citation type="submission" date="2018-08" db="EMBL/GenBank/DDBJ databases">
        <title>A genome reference for cultivated species of the human gut microbiota.</title>
        <authorList>
            <person name="Zou Y."/>
            <person name="Xue W."/>
            <person name="Luo G."/>
        </authorList>
    </citation>
    <scope>NUCLEOTIDE SEQUENCE [LARGE SCALE GENOMIC DNA]</scope>
    <source>
        <strain evidence="2 3">TF08-11</strain>
    </source>
</reference>
<dbReference type="Proteomes" id="UP000260721">
    <property type="component" value="Unassembled WGS sequence"/>
</dbReference>
<evidence type="ECO:0000313" key="2">
    <source>
        <dbReference type="EMBL" id="RGD74844.1"/>
    </source>
</evidence>
<dbReference type="InterPro" id="IPR014729">
    <property type="entry name" value="Rossmann-like_a/b/a_fold"/>
</dbReference>
<dbReference type="GO" id="GO:0003824">
    <property type="term" value="F:catalytic activity"/>
    <property type="evidence" value="ECO:0007669"/>
    <property type="project" value="InterPro"/>
</dbReference>